<feature type="domain" description="Beta-lactamase-related" evidence="2">
    <location>
        <begin position="7"/>
        <end position="83"/>
    </location>
</feature>
<proteinExistence type="predicted"/>
<protein>
    <submittedName>
        <fullName evidence="3">Beta-lactamase family protein</fullName>
    </submittedName>
</protein>
<gene>
    <name evidence="3" type="ORF">JKL49_18925</name>
</gene>
<organism evidence="3">
    <name type="scientific">Phenylobacterium glaciei</name>
    <dbReference type="NCBI Taxonomy" id="2803784"/>
    <lineage>
        <taxon>Bacteria</taxon>
        <taxon>Pseudomonadati</taxon>
        <taxon>Pseudomonadota</taxon>
        <taxon>Alphaproteobacteria</taxon>
        <taxon>Caulobacterales</taxon>
        <taxon>Caulobacteraceae</taxon>
        <taxon>Phenylobacterium</taxon>
    </lineage>
</organism>
<feature type="region of interest" description="Disordered" evidence="1">
    <location>
        <begin position="81"/>
        <end position="113"/>
    </location>
</feature>
<evidence type="ECO:0000313" key="3">
    <source>
        <dbReference type="EMBL" id="QQZ49188.1"/>
    </source>
</evidence>
<dbReference type="PANTHER" id="PTHR43283:SF3">
    <property type="entry name" value="BETA-LACTAMASE FAMILY PROTEIN (AFU_ORTHOLOGUE AFUA_5G07500)"/>
    <property type="match status" value="1"/>
</dbReference>
<dbReference type="Pfam" id="PF00144">
    <property type="entry name" value="Beta-lactamase"/>
    <property type="match status" value="1"/>
</dbReference>
<dbReference type="InterPro" id="IPR050789">
    <property type="entry name" value="Diverse_Enzym_Activities"/>
</dbReference>
<evidence type="ECO:0000256" key="1">
    <source>
        <dbReference type="SAM" id="MobiDB-lite"/>
    </source>
</evidence>
<dbReference type="InterPro" id="IPR001466">
    <property type="entry name" value="Beta-lactam-related"/>
</dbReference>
<dbReference type="SUPFAM" id="SSF56601">
    <property type="entry name" value="beta-lactamase/transpeptidase-like"/>
    <property type="match status" value="1"/>
</dbReference>
<dbReference type="PANTHER" id="PTHR43283">
    <property type="entry name" value="BETA-LACTAMASE-RELATED"/>
    <property type="match status" value="1"/>
</dbReference>
<dbReference type="InterPro" id="IPR012338">
    <property type="entry name" value="Beta-lactam/transpept-like"/>
</dbReference>
<sequence>MDAIETALKGVVDAGELAGVVTLVWRGGEARVCAVGWRDIEAGLPMQRDSIFRIASMSKPIVSAAAMTMLQEGRFALEDPISRGAGVPEDAGAAGPRRGAGGHRPRRPADHLR</sequence>
<name>A0A974S845_9CAUL</name>
<accession>A0A974S845</accession>
<evidence type="ECO:0000259" key="2">
    <source>
        <dbReference type="Pfam" id="PF00144"/>
    </source>
</evidence>
<dbReference type="AlphaFoldDB" id="A0A974S845"/>
<dbReference type="Gene3D" id="3.40.710.10">
    <property type="entry name" value="DD-peptidase/beta-lactamase superfamily"/>
    <property type="match status" value="1"/>
</dbReference>
<reference evidence="3" key="1">
    <citation type="submission" date="2021-01" db="EMBL/GenBank/DDBJ databases">
        <title>Genome sequence of Phenylobacterium sp. 20VBR1 isolated from a valley glaceir, Ny-Alesund, Svalbard.</title>
        <authorList>
            <person name="Thomas F.A."/>
            <person name="Krishnan K.P."/>
            <person name="Sinha R.K."/>
        </authorList>
    </citation>
    <scope>NUCLEOTIDE SEQUENCE</scope>
    <source>
        <strain evidence="3">20VBR1</strain>
    </source>
</reference>
<dbReference type="EMBL" id="CP068570">
    <property type="protein sequence ID" value="QQZ49188.1"/>
    <property type="molecule type" value="Genomic_DNA"/>
</dbReference>